<feature type="signal peptide" evidence="16">
    <location>
        <begin position="1"/>
        <end position="15"/>
    </location>
</feature>
<dbReference type="PANTHER" id="PTHR21649">
    <property type="entry name" value="CHLOROPHYLL A/B BINDING PROTEIN"/>
    <property type="match status" value="1"/>
</dbReference>
<reference evidence="17" key="1">
    <citation type="submission" date="2023-06" db="EMBL/GenBank/DDBJ databases">
        <title>Survivors Of The Sea: Transcriptome response of Skeletonema marinoi to long-term dormancy.</title>
        <authorList>
            <person name="Pinder M.I.M."/>
            <person name="Kourtchenko O."/>
            <person name="Robertson E.K."/>
            <person name="Larsson T."/>
            <person name="Maumus F."/>
            <person name="Osuna-Cruz C.M."/>
            <person name="Vancaester E."/>
            <person name="Stenow R."/>
            <person name="Vandepoele K."/>
            <person name="Ploug H."/>
            <person name="Bruchert V."/>
            <person name="Godhe A."/>
            <person name="Topel M."/>
        </authorList>
    </citation>
    <scope>NUCLEOTIDE SEQUENCE</scope>
    <source>
        <strain evidence="17">R05AC</strain>
    </source>
</reference>
<comment type="similarity">
    <text evidence="3">Belongs to the fucoxanthin chlorophyll protein family.</text>
</comment>
<keyword evidence="4 15" id="KW-0148">Chlorophyll</keyword>
<comment type="function">
    <text evidence="1">The light-harvesting complex (LHC) functions as a light receptor, it captures and delivers excitation energy to photosystems with which it is closely associated. Energy is transferred from the carotenoid and chlorophyll C (or B) to chlorophyll A and the photosynthetic reaction centers where it is used to synthesize ATP and reducing power.</text>
</comment>
<feature type="chain" id="PRO_5041969157" evidence="16">
    <location>
        <begin position="16"/>
        <end position="410"/>
    </location>
</feature>
<dbReference type="GO" id="GO:0009523">
    <property type="term" value="C:photosystem II"/>
    <property type="evidence" value="ECO:0007669"/>
    <property type="project" value="UniProtKB-KW"/>
</dbReference>
<evidence type="ECO:0000256" key="8">
    <source>
        <dbReference type="ARBA" id="ARBA00022692"/>
    </source>
</evidence>
<keyword evidence="12" id="KW-0472">Membrane</keyword>
<keyword evidence="6" id="KW-0602">Photosynthesis</keyword>
<dbReference type="Gene3D" id="1.10.3460.10">
    <property type="entry name" value="Chlorophyll a/b binding protein domain"/>
    <property type="match status" value="2"/>
</dbReference>
<keyword evidence="8" id="KW-0812">Transmembrane</keyword>
<gene>
    <name evidence="17" type="ORF">QTG54_014143</name>
</gene>
<evidence type="ECO:0000313" key="17">
    <source>
        <dbReference type="EMBL" id="KAK1735077.1"/>
    </source>
</evidence>
<evidence type="ECO:0000256" key="7">
    <source>
        <dbReference type="ARBA" id="ARBA00022640"/>
    </source>
</evidence>
<feature type="binding site" evidence="15">
    <location>
        <position position="275"/>
    </location>
    <ligand>
        <name>chlorophyll a</name>
        <dbReference type="ChEBI" id="CHEBI:58416"/>
        <label>1</label>
    </ligand>
</feature>
<evidence type="ECO:0000256" key="15">
    <source>
        <dbReference type="PIRSR" id="PIRSR601344-1"/>
    </source>
</evidence>
<evidence type="ECO:0000256" key="12">
    <source>
        <dbReference type="ARBA" id="ARBA00023136"/>
    </source>
</evidence>
<evidence type="ECO:0000256" key="16">
    <source>
        <dbReference type="SAM" id="SignalP"/>
    </source>
</evidence>
<evidence type="ECO:0000256" key="6">
    <source>
        <dbReference type="ARBA" id="ARBA00022531"/>
    </source>
</evidence>
<evidence type="ECO:0000256" key="11">
    <source>
        <dbReference type="ARBA" id="ARBA00023078"/>
    </source>
</evidence>
<dbReference type="Pfam" id="PF00504">
    <property type="entry name" value="Chloroa_b-bind"/>
    <property type="match status" value="2"/>
</dbReference>
<keyword evidence="13" id="KW-0437">Light-harvesting polypeptide</keyword>
<keyword evidence="5" id="KW-0150">Chloroplast</keyword>
<keyword evidence="14" id="KW-0604">Photosystem II</keyword>
<keyword evidence="7" id="KW-0934">Plastid</keyword>
<evidence type="ECO:0000256" key="4">
    <source>
        <dbReference type="ARBA" id="ARBA00022494"/>
    </source>
</evidence>
<evidence type="ECO:0000256" key="1">
    <source>
        <dbReference type="ARBA" id="ARBA00004022"/>
    </source>
</evidence>
<evidence type="ECO:0000256" key="10">
    <source>
        <dbReference type="ARBA" id="ARBA00022991"/>
    </source>
</evidence>
<dbReference type="Proteomes" id="UP001224775">
    <property type="component" value="Unassembled WGS sequence"/>
</dbReference>
<dbReference type="EMBL" id="JATAAI010000035">
    <property type="protein sequence ID" value="KAK1735077.1"/>
    <property type="molecule type" value="Genomic_DNA"/>
</dbReference>
<evidence type="ECO:0000256" key="2">
    <source>
        <dbReference type="ARBA" id="ARBA00004334"/>
    </source>
</evidence>
<dbReference type="GO" id="GO:0009765">
    <property type="term" value="P:photosynthesis, light harvesting"/>
    <property type="evidence" value="ECO:0007669"/>
    <property type="project" value="InterPro"/>
</dbReference>
<keyword evidence="10" id="KW-0157">Chromophore</keyword>
<feature type="binding site" evidence="15">
    <location>
        <position position="170"/>
    </location>
    <ligand>
        <name>chlorophyll a</name>
        <dbReference type="ChEBI" id="CHEBI:58416"/>
        <label>1</label>
    </ligand>
</feature>
<dbReference type="AlphaFoldDB" id="A0AAD8XWN8"/>
<protein>
    <submittedName>
        <fullName evidence="17">Fucoxanthin-chlorophyll a-c binding protein</fullName>
    </submittedName>
</protein>
<dbReference type="GO" id="GO:0016168">
    <property type="term" value="F:chlorophyll binding"/>
    <property type="evidence" value="ECO:0007669"/>
    <property type="project" value="UniProtKB-KW"/>
</dbReference>
<feature type="binding site" evidence="15">
    <location>
        <position position="280"/>
    </location>
    <ligand>
        <name>chlorophyll a</name>
        <dbReference type="ChEBI" id="CHEBI:58416"/>
        <label>1</label>
    </ligand>
</feature>
<accession>A0AAD8XWN8</accession>
<comment type="caution">
    <text evidence="17">The sequence shown here is derived from an EMBL/GenBank/DDBJ whole genome shotgun (WGS) entry which is preliminary data.</text>
</comment>
<dbReference type="GO" id="GO:0030076">
    <property type="term" value="C:light-harvesting complex"/>
    <property type="evidence" value="ECO:0007669"/>
    <property type="project" value="UniProtKB-KW"/>
</dbReference>
<dbReference type="InterPro" id="IPR022796">
    <property type="entry name" value="Chloroa_b-bind"/>
</dbReference>
<evidence type="ECO:0000256" key="5">
    <source>
        <dbReference type="ARBA" id="ARBA00022528"/>
    </source>
</evidence>
<keyword evidence="18" id="KW-1185">Reference proteome</keyword>
<keyword evidence="11" id="KW-0793">Thylakoid</keyword>
<evidence type="ECO:0000256" key="13">
    <source>
        <dbReference type="ARBA" id="ARBA00023243"/>
    </source>
</evidence>
<keyword evidence="16" id="KW-0732">Signal</keyword>
<sequence>MKSAIIAALIGSAAAFAPAQTGKATTALNAFESELGAQPPLGFFDPLGLLDDADQERFDRLRYVELKHGRISQLAFLGQITTRAGVRLPGDIDYSGTSFADIGEGWSGSLQVPVAGALQILAFVGFLELGVMKDIEGTGNEHVGDFRNGALDFGWDTFDEETKLSKRAIELNNGRAAMMGILGLMVHEQLGGSLPVVGEITKSTTSSISNMKSAIIAALIGSAAAFAPAQTGKATTALNAFESELGAQPPLGFFDPLGLLDDADQERFDRLRYVELKHGRISQLAFLGQITTRAGVRLPGDIDYSGTSFADIGEGWSGSLQVPVAGALQILAFVGFLELGVMKDIEGTGNEHVGDFRNGALDFGWDTFDEETKLSKRAIELNNGRAAMMGILGLMVHEQLGGSLPVVGEM</sequence>
<feature type="binding site" evidence="15">
    <location>
        <position position="155"/>
    </location>
    <ligand>
        <name>chlorophyll a</name>
        <dbReference type="ChEBI" id="CHEBI:58416"/>
        <label>1</label>
    </ligand>
</feature>
<dbReference type="GO" id="GO:0009535">
    <property type="term" value="C:chloroplast thylakoid membrane"/>
    <property type="evidence" value="ECO:0007669"/>
    <property type="project" value="UniProtKB-SubCell"/>
</dbReference>
<evidence type="ECO:0000256" key="14">
    <source>
        <dbReference type="ARBA" id="ARBA00023276"/>
    </source>
</evidence>
<keyword evidence="9" id="KW-0809">Transit peptide</keyword>
<name>A0AAD8XWN8_9STRA</name>
<dbReference type="SUPFAM" id="SSF103511">
    <property type="entry name" value="Chlorophyll a-b binding protein"/>
    <property type="match status" value="2"/>
</dbReference>
<proteinExistence type="inferred from homology"/>
<comment type="subcellular location">
    <subcellularLocation>
        <location evidence="2">Plastid</location>
        <location evidence="2">Chloroplast thylakoid membrane</location>
    </subcellularLocation>
</comment>
<evidence type="ECO:0000256" key="9">
    <source>
        <dbReference type="ARBA" id="ARBA00022946"/>
    </source>
</evidence>
<feature type="binding site" description="axial binding residue" evidence="15">
    <location>
        <position position="175"/>
    </location>
    <ligand>
        <name>chlorophyll b</name>
        <dbReference type="ChEBI" id="CHEBI:61721"/>
        <label>1</label>
    </ligand>
    <ligandPart>
        <name>Mg</name>
        <dbReference type="ChEBI" id="CHEBI:25107"/>
    </ligandPart>
</feature>
<evidence type="ECO:0000256" key="3">
    <source>
        <dbReference type="ARBA" id="ARBA00005933"/>
    </source>
</evidence>
<evidence type="ECO:0000313" key="18">
    <source>
        <dbReference type="Proteomes" id="UP001224775"/>
    </source>
</evidence>
<organism evidence="17 18">
    <name type="scientific">Skeletonema marinoi</name>
    <dbReference type="NCBI Taxonomy" id="267567"/>
    <lineage>
        <taxon>Eukaryota</taxon>
        <taxon>Sar</taxon>
        <taxon>Stramenopiles</taxon>
        <taxon>Ochrophyta</taxon>
        <taxon>Bacillariophyta</taxon>
        <taxon>Coscinodiscophyceae</taxon>
        <taxon>Thalassiosirophycidae</taxon>
        <taxon>Thalassiosirales</taxon>
        <taxon>Skeletonemataceae</taxon>
        <taxon>Skeletonema</taxon>
        <taxon>Skeletonema marinoi-dohrnii complex</taxon>
    </lineage>
</organism>
<dbReference type="FunFam" id="1.10.3460.10:FF:000011">
    <property type="entry name" value="Fucoxanthin chlorophyll a/c protein 8"/>
    <property type="match status" value="2"/>
</dbReference>
<dbReference type="InterPro" id="IPR001344">
    <property type="entry name" value="Chloro_AB-bd_pln"/>
</dbReference>